<organism evidence="1 2">
    <name type="scientific">Crenichthys baileyi</name>
    <name type="common">White River springfish</name>
    <dbReference type="NCBI Taxonomy" id="28760"/>
    <lineage>
        <taxon>Eukaryota</taxon>
        <taxon>Metazoa</taxon>
        <taxon>Chordata</taxon>
        <taxon>Craniata</taxon>
        <taxon>Vertebrata</taxon>
        <taxon>Euteleostomi</taxon>
        <taxon>Actinopterygii</taxon>
        <taxon>Neopterygii</taxon>
        <taxon>Teleostei</taxon>
        <taxon>Neoteleostei</taxon>
        <taxon>Acanthomorphata</taxon>
        <taxon>Ovalentaria</taxon>
        <taxon>Atherinomorphae</taxon>
        <taxon>Cyprinodontiformes</taxon>
        <taxon>Goodeidae</taxon>
        <taxon>Crenichthys</taxon>
    </lineage>
</organism>
<dbReference type="Proteomes" id="UP001311232">
    <property type="component" value="Unassembled WGS sequence"/>
</dbReference>
<comment type="caution">
    <text evidence="1">The sequence shown here is derived from an EMBL/GenBank/DDBJ whole genome shotgun (WGS) entry which is preliminary data.</text>
</comment>
<proteinExistence type="predicted"/>
<dbReference type="AlphaFoldDB" id="A0AAV9R1D7"/>
<evidence type="ECO:0000313" key="1">
    <source>
        <dbReference type="EMBL" id="KAK5602614.1"/>
    </source>
</evidence>
<gene>
    <name evidence="1" type="ORF">CRENBAI_006587</name>
</gene>
<name>A0AAV9R1D7_9TELE</name>
<protein>
    <submittedName>
        <fullName evidence="1">Uncharacterized protein</fullName>
    </submittedName>
</protein>
<keyword evidence="2" id="KW-1185">Reference proteome</keyword>
<evidence type="ECO:0000313" key="2">
    <source>
        <dbReference type="Proteomes" id="UP001311232"/>
    </source>
</evidence>
<dbReference type="EMBL" id="JAHHUM010002608">
    <property type="protein sequence ID" value="KAK5602614.1"/>
    <property type="molecule type" value="Genomic_DNA"/>
</dbReference>
<reference evidence="1 2" key="1">
    <citation type="submission" date="2021-06" db="EMBL/GenBank/DDBJ databases">
        <authorList>
            <person name="Palmer J.M."/>
        </authorList>
    </citation>
    <scope>NUCLEOTIDE SEQUENCE [LARGE SCALE GENOMIC DNA]</scope>
    <source>
        <strain evidence="1 2">MEX-2019</strain>
        <tissue evidence="1">Muscle</tissue>
    </source>
</reference>
<sequence>MVGVPGEGDSIHRAEVGVGKWWYVGEWTGRSGKRRKRKGVKRQGRLESGLYLTSNRLGSRLLFKLLLMSLNEPQLQSLHLLVIPRKEAGEGKTPVQPAL</sequence>
<accession>A0AAV9R1D7</accession>